<evidence type="ECO:0008006" key="2">
    <source>
        <dbReference type="Google" id="ProtNLM"/>
    </source>
</evidence>
<organism evidence="1">
    <name type="scientific">viral metagenome</name>
    <dbReference type="NCBI Taxonomy" id="1070528"/>
    <lineage>
        <taxon>unclassified sequences</taxon>
        <taxon>metagenomes</taxon>
        <taxon>organismal metagenomes</taxon>
    </lineage>
</organism>
<proteinExistence type="predicted"/>
<evidence type="ECO:0000313" key="1">
    <source>
        <dbReference type="EMBL" id="QHS98402.1"/>
    </source>
</evidence>
<protein>
    <recommendedName>
        <fullName evidence="2">J domain-containing protein</fullName>
    </recommendedName>
</protein>
<name>A0A6C0C267_9ZZZZ</name>
<dbReference type="EMBL" id="MN739316">
    <property type="protein sequence ID" value="QHS98402.1"/>
    <property type="molecule type" value="Genomic_DNA"/>
</dbReference>
<accession>A0A6C0C267</accession>
<dbReference type="SUPFAM" id="SSF46565">
    <property type="entry name" value="Chaperone J-domain"/>
    <property type="match status" value="1"/>
</dbReference>
<dbReference type="AlphaFoldDB" id="A0A6C0C267"/>
<dbReference type="InterPro" id="IPR036869">
    <property type="entry name" value="J_dom_sf"/>
</dbReference>
<reference evidence="1" key="1">
    <citation type="journal article" date="2020" name="Nature">
        <title>Giant virus diversity and host interactions through global metagenomics.</title>
        <authorList>
            <person name="Schulz F."/>
            <person name="Roux S."/>
            <person name="Paez-Espino D."/>
            <person name="Jungbluth S."/>
            <person name="Walsh D.A."/>
            <person name="Denef V.J."/>
            <person name="McMahon K.D."/>
            <person name="Konstantinidis K.T."/>
            <person name="Eloe-Fadrosh E.A."/>
            <person name="Kyrpides N.C."/>
            <person name="Woyke T."/>
        </authorList>
    </citation>
    <scope>NUCLEOTIDE SEQUENCE</scope>
    <source>
        <strain evidence="1">GVMAG-M-3300020185-18</strain>
    </source>
</reference>
<sequence>MDMDLNLDNYELEDLLNLFKLDYDFDIEQLKQAKKIALKTHPDKSNLPNEYFIFFSKAYNIIYKIYNFRHKRLKKVENVDYKTEDMSESEQISLLEKLKKFKTVKDFNKWFNHVFEKVKINDNTGYGDWFKSNDGVNNDKITNMSQMNDAFEKKKKASKALIKHEGIKEMNDNAGYDLTNNVKSYGTNVFSKLKYEDLKKAHTETVVPVTMDDFYNRKRFDNLDTLKKYRNANTDEPLSLSQSKQYLNTLKKQEDVVNTNRAYNLLKRDEEIENSNKKFWSHLKQLKN</sequence>